<dbReference type="CDD" id="cd00198">
    <property type="entry name" value="vWFA"/>
    <property type="match status" value="1"/>
</dbReference>
<dbReference type="SMART" id="SM00327">
    <property type="entry name" value="VWA"/>
    <property type="match status" value="1"/>
</dbReference>
<sequence length="589" mass="67186">MKYSYCQVLHVRLFISLLFCSFLVVFPDYVYSAVKKTDLRILIDVSGSMKINDPQNLRTPSVKLLIGLIPNGTRAGIWTFGKYVNMQVKYGVVNKPWKARARQEAAKIHSRGLYTNIEDVLKKSTYDWKSKDLKTSRHIILLTDGMVDISKQPEINLKSRNRIIEEYLPKLKKAGVKIHTIALSQQADHELLKLLSVSTDGWYELIEDPKILHRVFLRIFEKSSNANALPLENNLFKVDKSIKDMTVLSFHSGKLDSKLITPSKKTITEKNKPDNMNWFHEDGYDLITISKPEVGDWKLDAPVDKDNRVLVVTNLTLSVIDIPNNVLLNQRIILKAVLQQKGKNIKNKNFLNLVKISAFKKSLNDPDMKYELKDDGKGLDKHAADGSYYSEFRSPLRSGVFELSVTAQGPTFKRQRQYIVNVFNGIANIKITDAKDNDPFMIEVIPHKGLLQDGSVDILYEINHGGVKSFSKNNDGHWIVEVPANLAGEKVSFTIKGLRQNNKSVEMQMERILPERIKQVEKNKLEDKPNKKEEIEHKSVEKDSGGWISVIIWVLVINVILGLIAAIIFFTLKKKREKNAIAEKQELQL</sequence>
<protein>
    <recommendedName>
        <fullName evidence="2">VWFA domain-containing protein</fullName>
    </recommendedName>
</protein>
<dbReference type="AlphaFoldDB" id="A0A3B1AQC6"/>
<evidence type="ECO:0000256" key="1">
    <source>
        <dbReference type="SAM" id="Phobius"/>
    </source>
</evidence>
<dbReference type="InterPro" id="IPR036465">
    <property type="entry name" value="vWFA_dom_sf"/>
</dbReference>
<keyword evidence="1" id="KW-0812">Transmembrane</keyword>
<dbReference type="Gene3D" id="3.40.50.410">
    <property type="entry name" value="von Willebrand factor, type A domain"/>
    <property type="match status" value="1"/>
</dbReference>
<accession>A0A3B1AQC6</accession>
<feature type="transmembrane region" description="Helical" evidence="1">
    <location>
        <begin position="547"/>
        <end position="572"/>
    </location>
</feature>
<evidence type="ECO:0000313" key="3">
    <source>
        <dbReference type="EMBL" id="VAX01578.1"/>
    </source>
</evidence>
<feature type="domain" description="VWFA" evidence="2">
    <location>
        <begin position="38"/>
        <end position="242"/>
    </location>
</feature>
<dbReference type="Pfam" id="PF00092">
    <property type="entry name" value="VWA"/>
    <property type="match status" value="1"/>
</dbReference>
<organism evidence="3">
    <name type="scientific">hydrothermal vent metagenome</name>
    <dbReference type="NCBI Taxonomy" id="652676"/>
    <lineage>
        <taxon>unclassified sequences</taxon>
        <taxon>metagenomes</taxon>
        <taxon>ecological metagenomes</taxon>
    </lineage>
</organism>
<dbReference type="PROSITE" id="PS50234">
    <property type="entry name" value="VWFA"/>
    <property type="match status" value="1"/>
</dbReference>
<keyword evidence="1" id="KW-1133">Transmembrane helix</keyword>
<name>A0A3B1AQC6_9ZZZZ</name>
<reference evidence="3" key="1">
    <citation type="submission" date="2018-06" db="EMBL/GenBank/DDBJ databases">
        <authorList>
            <person name="Zhirakovskaya E."/>
        </authorList>
    </citation>
    <scope>NUCLEOTIDE SEQUENCE</scope>
</reference>
<proteinExistence type="predicted"/>
<evidence type="ECO:0000259" key="2">
    <source>
        <dbReference type="PROSITE" id="PS50234"/>
    </source>
</evidence>
<keyword evidence="1" id="KW-0472">Membrane</keyword>
<dbReference type="SUPFAM" id="SSF53300">
    <property type="entry name" value="vWA-like"/>
    <property type="match status" value="1"/>
</dbReference>
<gene>
    <name evidence="3" type="ORF">MNBD_GAMMA22-2011</name>
</gene>
<dbReference type="InterPro" id="IPR002035">
    <property type="entry name" value="VWF_A"/>
</dbReference>
<dbReference type="EMBL" id="UOFS01000049">
    <property type="protein sequence ID" value="VAX01578.1"/>
    <property type="molecule type" value="Genomic_DNA"/>
</dbReference>